<evidence type="ECO:0000313" key="1">
    <source>
        <dbReference type="EMBL" id="UOE18884.1"/>
    </source>
</evidence>
<dbReference type="AlphaFoldDB" id="A0A399FXR8"/>
<dbReference type="Gene3D" id="3.40.50.360">
    <property type="match status" value="1"/>
</dbReference>
<dbReference type="EMBL" id="CP063196">
    <property type="protein sequence ID" value="UOE18884.1"/>
    <property type="molecule type" value="Genomic_DNA"/>
</dbReference>
<dbReference type="GO" id="GO:0010181">
    <property type="term" value="F:FMN binding"/>
    <property type="evidence" value="ECO:0007669"/>
    <property type="project" value="InterPro"/>
</dbReference>
<evidence type="ECO:0000313" key="2">
    <source>
        <dbReference type="Proteomes" id="UP000265719"/>
    </source>
</evidence>
<keyword evidence="2" id="KW-1185">Reference proteome</keyword>
<dbReference type="PANTHER" id="PTHR38030:SF2">
    <property type="entry name" value="PROTOPORPHYRINOGEN IX DEHYDROGENASE [QUINONE]"/>
    <property type="match status" value="1"/>
</dbReference>
<organism evidence="1 2">
    <name type="scientific">Thermobifida halotolerans</name>
    <dbReference type="NCBI Taxonomy" id="483545"/>
    <lineage>
        <taxon>Bacteria</taxon>
        <taxon>Bacillati</taxon>
        <taxon>Actinomycetota</taxon>
        <taxon>Actinomycetes</taxon>
        <taxon>Streptosporangiales</taxon>
        <taxon>Nocardiopsidaceae</taxon>
        <taxon>Thermobifida</taxon>
    </lineage>
</organism>
<dbReference type="OrthoDB" id="129384at2"/>
<proteinExistence type="predicted"/>
<name>A0A399FXR8_9ACTN</name>
<dbReference type="InterPro" id="IPR008254">
    <property type="entry name" value="Flavodoxin/NO_synth"/>
</dbReference>
<dbReference type="GO" id="GO:0070819">
    <property type="term" value="F:menaquinone-dependent protoporphyrinogen oxidase activity"/>
    <property type="evidence" value="ECO:0007669"/>
    <property type="project" value="TreeGrafter"/>
</dbReference>
<dbReference type="Pfam" id="PF12724">
    <property type="entry name" value="Flavodoxin_5"/>
    <property type="match status" value="1"/>
</dbReference>
<reference evidence="1" key="1">
    <citation type="submission" date="2020-10" db="EMBL/GenBank/DDBJ databases">
        <title>De novo genome project of the cellulose decomposer Thermobifida halotolerans type strain.</title>
        <authorList>
            <person name="Nagy I."/>
            <person name="Horvath B."/>
            <person name="Kukolya J."/>
            <person name="Nagy I."/>
            <person name="Orsini M."/>
        </authorList>
    </citation>
    <scope>NUCLEOTIDE SEQUENCE</scope>
    <source>
        <strain evidence="1">DSM 44931</strain>
    </source>
</reference>
<protein>
    <submittedName>
        <fullName evidence="1">Flavodoxin domain-containing protein</fullName>
    </submittedName>
</protein>
<dbReference type="InterPro" id="IPR026816">
    <property type="entry name" value="Flavodoxin_dom"/>
</dbReference>
<dbReference type="Proteomes" id="UP000265719">
    <property type="component" value="Chromosome"/>
</dbReference>
<dbReference type="SUPFAM" id="SSF52218">
    <property type="entry name" value="Flavoproteins"/>
    <property type="match status" value="1"/>
</dbReference>
<dbReference type="InterPro" id="IPR052200">
    <property type="entry name" value="Protoporphyrinogen_IX_DH"/>
</dbReference>
<gene>
    <name evidence="1" type="ORF">NI17_019250</name>
</gene>
<dbReference type="GO" id="GO:0006783">
    <property type="term" value="P:heme biosynthetic process"/>
    <property type="evidence" value="ECO:0007669"/>
    <property type="project" value="TreeGrafter"/>
</dbReference>
<dbReference type="InterPro" id="IPR029039">
    <property type="entry name" value="Flavoprotein-like_sf"/>
</dbReference>
<accession>A0A399FXR8</accession>
<dbReference type="RefSeq" id="WP_068691479.1">
    <property type="nucleotide sequence ID" value="NZ_CP063196.1"/>
</dbReference>
<sequence>MLVMIGYASAHGSTEGIARRVADRLREHGHDVDVRPLDEPVADLDRYDAFVLGSAVHGSSWLREAVDFTRRETDTLAQRPVWLFSVGLARVLGGRFEQAGGEPRGTPELRQAVGAREHRLLAGAIQPKHLPLFARGIYRMMGGRYGDFRDWAEVDDWAESIAAQLTVVAH</sequence>
<dbReference type="PROSITE" id="PS50902">
    <property type="entry name" value="FLAVODOXIN_LIKE"/>
    <property type="match status" value="1"/>
</dbReference>
<dbReference type="KEGG" id="thao:NI17_019250"/>
<dbReference type="PANTHER" id="PTHR38030">
    <property type="entry name" value="PROTOPORPHYRINOGEN IX DEHYDROGENASE [MENAQUINONE]"/>
    <property type="match status" value="1"/>
</dbReference>